<dbReference type="GO" id="GO:0005886">
    <property type="term" value="C:plasma membrane"/>
    <property type="evidence" value="ECO:0007669"/>
    <property type="project" value="UniProtKB-SubCell"/>
</dbReference>
<keyword evidence="6 7" id="KW-0472">Membrane</keyword>
<keyword evidence="5 7" id="KW-1133">Transmembrane helix</keyword>
<dbReference type="CDD" id="cd06261">
    <property type="entry name" value="TM_PBP2"/>
    <property type="match status" value="1"/>
</dbReference>
<dbReference type="SUPFAM" id="SSF161098">
    <property type="entry name" value="MetI-like"/>
    <property type="match status" value="1"/>
</dbReference>
<comment type="subcellular location">
    <subcellularLocation>
        <location evidence="1">Cell membrane</location>
        <topology evidence="1">Multi-pass membrane protein</topology>
    </subcellularLocation>
</comment>
<feature type="transmembrane region" description="Helical" evidence="7">
    <location>
        <begin position="76"/>
        <end position="95"/>
    </location>
</feature>
<feature type="transmembrane region" description="Helical" evidence="7">
    <location>
        <begin position="172"/>
        <end position="191"/>
    </location>
</feature>
<evidence type="ECO:0000256" key="7">
    <source>
        <dbReference type="SAM" id="Phobius"/>
    </source>
</evidence>
<dbReference type="InterPro" id="IPR000515">
    <property type="entry name" value="MetI-like"/>
</dbReference>
<evidence type="ECO:0000256" key="2">
    <source>
        <dbReference type="ARBA" id="ARBA00022448"/>
    </source>
</evidence>
<evidence type="ECO:0000256" key="6">
    <source>
        <dbReference type="ARBA" id="ARBA00023136"/>
    </source>
</evidence>
<reference evidence="9" key="1">
    <citation type="journal article" date="2015" name="Nature">
        <title>Complex archaea that bridge the gap between prokaryotes and eukaryotes.</title>
        <authorList>
            <person name="Spang A."/>
            <person name="Saw J.H."/>
            <person name="Jorgensen S.L."/>
            <person name="Zaremba-Niedzwiedzka K."/>
            <person name="Martijn J."/>
            <person name="Lind A.E."/>
            <person name="van Eijk R."/>
            <person name="Schleper C."/>
            <person name="Guy L."/>
            <person name="Ettema T.J."/>
        </authorList>
    </citation>
    <scope>NUCLEOTIDE SEQUENCE</scope>
</reference>
<dbReference type="PANTHER" id="PTHR43005:SF1">
    <property type="entry name" value="SPERMIDINE_PUTRESCINE TRANSPORT SYSTEM PERMEASE PROTEIN"/>
    <property type="match status" value="1"/>
</dbReference>
<feature type="non-terminal residue" evidence="9">
    <location>
        <position position="1"/>
    </location>
</feature>
<feature type="transmembrane region" description="Helical" evidence="7">
    <location>
        <begin position="101"/>
        <end position="121"/>
    </location>
</feature>
<keyword evidence="4 7" id="KW-0812">Transmembrane</keyword>
<feature type="transmembrane region" description="Helical" evidence="7">
    <location>
        <begin position="43"/>
        <end position="64"/>
    </location>
</feature>
<evidence type="ECO:0000259" key="8">
    <source>
        <dbReference type="PROSITE" id="PS50928"/>
    </source>
</evidence>
<dbReference type="GO" id="GO:0055085">
    <property type="term" value="P:transmembrane transport"/>
    <property type="evidence" value="ECO:0007669"/>
    <property type="project" value="InterPro"/>
</dbReference>
<sequence>VMTFKRFKMQIGLSFLDMPWVGFGNFIDAFTDKLFLLSIQKTFIFLALALSIEFALGMCIALLLNRKRGIKLDYIWITLILTPLMFPLIASGNVWRMLLDTRWGFVNAVIMALGFNTVNFLGDSQNAFIAILIVEIWQWTPFVVIILLAGLRSLPGEPMEAAIVDGASRWQVFYRIVLPLLTSQILIVLLIRGMDIFKTFDFIYALTFGGPGETPATVEETFRVASEIRPLRTLVGRGYRIEPETELQAMAIAEGAIATDDDCFKATFYHSPATPPEMLAARLKRYQAEHRWEGLRALPSMAGLMWEKFRP</sequence>
<keyword evidence="2" id="KW-0813">Transport</keyword>
<protein>
    <recommendedName>
        <fullName evidence="8">ABC transmembrane type-1 domain-containing protein</fullName>
    </recommendedName>
</protein>
<evidence type="ECO:0000313" key="9">
    <source>
        <dbReference type="EMBL" id="KKL05734.1"/>
    </source>
</evidence>
<name>A0A0F9A878_9ZZZZ</name>
<proteinExistence type="predicted"/>
<evidence type="ECO:0000256" key="4">
    <source>
        <dbReference type="ARBA" id="ARBA00022692"/>
    </source>
</evidence>
<accession>A0A0F9A878</accession>
<organism evidence="9">
    <name type="scientific">marine sediment metagenome</name>
    <dbReference type="NCBI Taxonomy" id="412755"/>
    <lineage>
        <taxon>unclassified sequences</taxon>
        <taxon>metagenomes</taxon>
        <taxon>ecological metagenomes</taxon>
    </lineage>
</organism>
<evidence type="ECO:0000256" key="5">
    <source>
        <dbReference type="ARBA" id="ARBA00022989"/>
    </source>
</evidence>
<dbReference type="InterPro" id="IPR035906">
    <property type="entry name" value="MetI-like_sf"/>
</dbReference>
<feature type="domain" description="ABC transmembrane type-1" evidence="8">
    <location>
        <begin position="39"/>
        <end position="258"/>
    </location>
</feature>
<keyword evidence="3" id="KW-1003">Cell membrane</keyword>
<evidence type="ECO:0000256" key="3">
    <source>
        <dbReference type="ARBA" id="ARBA00022475"/>
    </source>
</evidence>
<feature type="transmembrane region" description="Helical" evidence="7">
    <location>
        <begin position="128"/>
        <end position="152"/>
    </location>
</feature>
<dbReference type="Gene3D" id="1.10.3720.10">
    <property type="entry name" value="MetI-like"/>
    <property type="match status" value="1"/>
</dbReference>
<evidence type="ECO:0000256" key="1">
    <source>
        <dbReference type="ARBA" id="ARBA00004651"/>
    </source>
</evidence>
<dbReference type="AlphaFoldDB" id="A0A0F9A878"/>
<gene>
    <name evidence="9" type="ORF">LCGC14_2603060</name>
</gene>
<comment type="caution">
    <text evidence="9">The sequence shown here is derived from an EMBL/GenBank/DDBJ whole genome shotgun (WGS) entry which is preliminary data.</text>
</comment>
<dbReference type="Pfam" id="PF00528">
    <property type="entry name" value="BPD_transp_1"/>
    <property type="match status" value="1"/>
</dbReference>
<dbReference type="EMBL" id="LAZR01043993">
    <property type="protein sequence ID" value="KKL05734.1"/>
    <property type="molecule type" value="Genomic_DNA"/>
</dbReference>
<dbReference type="PROSITE" id="PS50928">
    <property type="entry name" value="ABC_TM1"/>
    <property type="match status" value="1"/>
</dbReference>
<dbReference type="PANTHER" id="PTHR43005">
    <property type="entry name" value="BLR7065 PROTEIN"/>
    <property type="match status" value="1"/>
</dbReference>